<keyword evidence="2" id="KW-1185">Reference proteome</keyword>
<sequence length="133" mass="14743">MAYQLYVWEGERPAEDAGARVCREMVCRHLVGDKTEATPGIRAFVDALTEEWSDDPDDPASITSPWVWTPLLDDASGPMLLLTLDDEMALYGSVLVAAMAEERGLVVYDPQLELLRPVSEEIAAAYWRGVSLN</sequence>
<comment type="caution">
    <text evidence="1">The sequence shown here is derived from an EMBL/GenBank/DDBJ whole genome shotgun (WGS) entry which is preliminary data.</text>
</comment>
<gene>
    <name evidence="1" type="ORF">GCM10009547_35320</name>
</gene>
<dbReference type="RefSeq" id="WP_344607169.1">
    <property type="nucleotide sequence ID" value="NZ_BAAAHE010000032.1"/>
</dbReference>
<accession>A0ABN1H478</accession>
<dbReference type="EMBL" id="BAAAHE010000032">
    <property type="protein sequence ID" value="GAA0628592.1"/>
    <property type="molecule type" value="Genomic_DNA"/>
</dbReference>
<reference evidence="1 2" key="1">
    <citation type="journal article" date="2019" name="Int. J. Syst. Evol. Microbiol.">
        <title>The Global Catalogue of Microorganisms (GCM) 10K type strain sequencing project: providing services to taxonomists for standard genome sequencing and annotation.</title>
        <authorList>
            <consortium name="The Broad Institute Genomics Platform"/>
            <consortium name="The Broad Institute Genome Sequencing Center for Infectious Disease"/>
            <person name="Wu L."/>
            <person name="Ma J."/>
        </authorList>
    </citation>
    <scope>NUCLEOTIDE SEQUENCE [LARGE SCALE GENOMIC DNA]</scope>
    <source>
        <strain evidence="1 2">JCM 10671</strain>
    </source>
</reference>
<proteinExistence type="predicted"/>
<organism evidence="1 2">
    <name type="scientific">Sporichthya brevicatena</name>
    <dbReference type="NCBI Taxonomy" id="171442"/>
    <lineage>
        <taxon>Bacteria</taxon>
        <taxon>Bacillati</taxon>
        <taxon>Actinomycetota</taxon>
        <taxon>Actinomycetes</taxon>
        <taxon>Sporichthyales</taxon>
        <taxon>Sporichthyaceae</taxon>
        <taxon>Sporichthya</taxon>
    </lineage>
</organism>
<dbReference type="Proteomes" id="UP001500957">
    <property type="component" value="Unassembled WGS sequence"/>
</dbReference>
<protein>
    <submittedName>
        <fullName evidence="1">Uncharacterized protein</fullName>
    </submittedName>
</protein>
<evidence type="ECO:0000313" key="2">
    <source>
        <dbReference type="Proteomes" id="UP001500957"/>
    </source>
</evidence>
<evidence type="ECO:0000313" key="1">
    <source>
        <dbReference type="EMBL" id="GAA0628592.1"/>
    </source>
</evidence>
<name>A0ABN1H478_9ACTN</name>